<feature type="region of interest" description="Disordered" evidence="5">
    <location>
        <begin position="676"/>
        <end position="728"/>
    </location>
</feature>
<dbReference type="AlphaFoldDB" id="A0A397GXM8"/>
<dbReference type="Gene3D" id="3.40.50.1820">
    <property type="entry name" value="alpha/beta hydrolase"/>
    <property type="match status" value="2"/>
</dbReference>
<feature type="chain" id="PRO_5017475042" description="BZIP domain-containing protein" evidence="6">
    <location>
        <begin position="23"/>
        <end position="788"/>
    </location>
</feature>
<dbReference type="InterPro" id="IPR029058">
    <property type="entry name" value="AB_hydrolase_fold"/>
</dbReference>
<dbReference type="InterPro" id="IPR004827">
    <property type="entry name" value="bZIP"/>
</dbReference>
<feature type="compositionally biased region" description="Pro residues" evidence="5">
    <location>
        <begin position="546"/>
        <end position="556"/>
    </location>
</feature>
<evidence type="ECO:0000313" key="9">
    <source>
        <dbReference type="Proteomes" id="UP000215305"/>
    </source>
</evidence>
<feature type="coiled-coil region" evidence="4">
    <location>
        <begin position="621"/>
        <end position="651"/>
    </location>
</feature>
<evidence type="ECO:0000256" key="4">
    <source>
        <dbReference type="SAM" id="Coils"/>
    </source>
</evidence>
<dbReference type="Pfam" id="PF00170">
    <property type="entry name" value="bZIP_1"/>
    <property type="match status" value="1"/>
</dbReference>
<dbReference type="InterPro" id="IPR046347">
    <property type="entry name" value="bZIP_sf"/>
</dbReference>
<keyword evidence="4" id="KW-0175">Coiled coil</keyword>
<evidence type="ECO:0000256" key="2">
    <source>
        <dbReference type="ARBA" id="ARBA00010515"/>
    </source>
</evidence>
<dbReference type="SUPFAM" id="SSF57959">
    <property type="entry name" value="Leucine zipper domain"/>
    <property type="match status" value="1"/>
</dbReference>
<dbReference type="CDD" id="cd14688">
    <property type="entry name" value="bZIP_YAP"/>
    <property type="match status" value="1"/>
</dbReference>
<dbReference type="EMBL" id="NKHU02000096">
    <property type="protein sequence ID" value="RHZ55742.1"/>
    <property type="molecule type" value="Genomic_DNA"/>
</dbReference>
<dbReference type="PANTHER" id="PTHR43918">
    <property type="entry name" value="ACETYLCHOLINESTERASE"/>
    <property type="match status" value="1"/>
</dbReference>
<evidence type="ECO:0000256" key="3">
    <source>
        <dbReference type="ARBA" id="ARBA00022801"/>
    </source>
</evidence>
<evidence type="ECO:0000256" key="5">
    <source>
        <dbReference type="SAM" id="MobiDB-lite"/>
    </source>
</evidence>
<accession>A0A397GXM8</accession>
<keyword evidence="3" id="KW-0378">Hydrolase</keyword>
<dbReference type="PROSITE" id="PS00036">
    <property type="entry name" value="BZIP_BASIC"/>
    <property type="match status" value="1"/>
</dbReference>
<feature type="compositionally biased region" description="Polar residues" evidence="5">
    <location>
        <begin position="586"/>
        <end position="596"/>
    </location>
</feature>
<keyword evidence="9" id="KW-1185">Reference proteome</keyword>
<dbReference type="GO" id="GO:0052689">
    <property type="term" value="F:carboxylic ester hydrolase activity"/>
    <property type="evidence" value="ECO:0007669"/>
    <property type="project" value="TreeGrafter"/>
</dbReference>
<dbReference type="InterPro" id="IPR019826">
    <property type="entry name" value="Carboxylesterase_B_AS"/>
</dbReference>
<dbReference type="SUPFAM" id="SSF53474">
    <property type="entry name" value="alpha/beta-Hydrolases"/>
    <property type="match status" value="1"/>
</dbReference>
<dbReference type="RefSeq" id="XP_026614441.1">
    <property type="nucleotide sequence ID" value="XM_026756775.1"/>
</dbReference>
<dbReference type="Gene3D" id="1.20.5.170">
    <property type="match status" value="1"/>
</dbReference>
<dbReference type="PANTHER" id="PTHR43918:SF4">
    <property type="entry name" value="CARBOXYLIC ESTER HYDROLASE"/>
    <property type="match status" value="1"/>
</dbReference>
<dbReference type="GeneID" id="38125130"/>
<comment type="similarity">
    <text evidence="2">Belongs to the 'GDXG' lipolytic enzyme family.</text>
</comment>
<evidence type="ECO:0000256" key="1">
    <source>
        <dbReference type="ARBA" id="ARBA00005964"/>
    </source>
</evidence>
<feature type="signal peptide" evidence="6">
    <location>
        <begin position="1"/>
        <end position="22"/>
    </location>
</feature>
<feature type="region of interest" description="Disordered" evidence="5">
    <location>
        <begin position="537"/>
        <end position="614"/>
    </location>
</feature>
<sequence length="788" mass="85828">MYKSSPVVFGIAGLLFSVPCAAVGPQAQWTVGQSVQTSSGPVRGHAAPHASNVSEYLGIPYALPPVGNLRFQPPVRYRGNSTITGETFGPACMSSNLTAYDDRLPDKLIEQYGVTGVGQKYLADIGHPNLTYSEDCLTLNIWTKPQTGEKKKAVLIWIHGGSFVSGSSATPMYNGQFFADQEDIVLVSIKSTSVPRSLVRSHMLIRSSYRLSIFGFPGNSPSSLNLGLLDQRLAVEWVRDNIAAFGGDPSRITLFGESAGGTSVDHYSYAWKDDPIVHALIVQSGNVARIGGRTAEQARTFWLNASRALGCGNQSTHDQQIYDCMMTKSAGDIARHLVNTMATPVNLPYSPAPDDVLVFSNYTDRPAAAVPMLVGTTDFENGLFRVYVDKPLPEDAWIQQNRALFDCPAAARANVSVQQGNPTWRYRYFGVFPNMMLSTKAPSGAYHSSEVPVLFDTVAQDLIANTAEEVAIGRYMRGAWAAFARDPVSGLERYDGWPQYEASEKTLIRLGFSNQTGPNLDHADQVLHDQLLAAHQHLSHPQQARPQPPAPQPPHMQPNTPARDQNNIDPAISGATMLTGPPQTPTQPDVTGQETPKTYGKRPLSTSKRAAQNRAAQRAFRQRKEAHIRELEGKVKAYENLGEAIKALQAENYQLREYIINLQSRLLDSQGEVPELPGNIDLSQPRSEIPVPSIPSSGTTTSTAPPPPTAPQQPQAPHAQAPTSNDDLNSLNRIAVAGLGMRKPPTEEVNYLGNNFQAQARRVRPDEGQPEASELPKQEPTHGLPLIS</sequence>
<name>A0A397GXM8_ASPTH</name>
<gene>
    <name evidence="8" type="ORF">CDV56_103156</name>
</gene>
<proteinExistence type="inferred from homology"/>
<dbReference type="InterPro" id="IPR002018">
    <property type="entry name" value="CarbesteraseB"/>
</dbReference>
<evidence type="ECO:0000313" key="8">
    <source>
        <dbReference type="EMBL" id="RHZ55742.1"/>
    </source>
</evidence>
<feature type="region of interest" description="Disordered" evidence="5">
    <location>
        <begin position="744"/>
        <end position="788"/>
    </location>
</feature>
<dbReference type="InterPro" id="IPR050654">
    <property type="entry name" value="AChE-related_enzymes"/>
</dbReference>
<dbReference type="Proteomes" id="UP000215305">
    <property type="component" value="Unassembled WGS sequence"/>
</dbReference>
<dbReference type="STRING" id="41047.A0A397GXM8"/>
<feature type="compositionally biased region" description="Low complexity" evidence="5">
    <location>
        <begin position="690"/>
        <end position="703"/>
    </location>
</feature>
<keyword evidence="6" id="KW-0732">Signal</keyword>
<evidence type="ECO:0000259" key="7">
    <source>
        <dbReference type="PROSITE" id="PS00036"/>
    </source>
</evidence>
<evidence type="ECO:0000256" key="6">
    <source>
        <dbReference type="SAM" id="SignalP"/>
    </source>
</evidence>
<dbReference type="Pfam" id="PF00135">
    <property type="entry name" value="COesterase"/>
    <property type="match status" value="2"/>
</dbReference>
<dbReference type="GO" id="GO:0003700">
    <property type="term" value="F:DNA-binding transcription factor activity"/>
    <property type="evidence" value="ECO:0007669"/>
    <property type="project" value="InterPro"/>
</dbReference>
<dbReference type="VEuPathDB" id="FungiDB:CDV56_103156"/>
<reference evidence="8" key="1">
    <citation type="submission" date="2018-08" db="EMBL/GenBank/DDBJ databases">
        <title>Draft genome sequence of azole-resistant Aspergillus thermomutatus (Neosartorya pseudofischeri) strain HMR AF 39, isolated from a human nasal aspirate.</title>
        <authorList>
            <person name="Parent-Michaud M."/>
            <person name="Dufresne P.J."/>
            <person name="Fournier E."/>
            <person name="Martineau C."/>
            <person name="Moreira S."/>
            <person name="Perkins V."/>
            <person name="De Repentigny L."/>
            <person name="Dufresne S.F."/>
        </authorList>
    </citation>
    <scope>NUCLEOTIDE SEQUENCE [LARGE SCALE GENOMIC DNA]</scope>
    <source>
        <strain evidence="8">HMR AF 39</strain>
    </source>
</reference>
<dbReference type="OrthoDB" id="408631at2759"/>
<dbReference type="InterPro" id="IPR002168">
    <property type="entry name" value="Lipase_GDXG_HIS_AS"/>
</dbReference>
<dbReference type="SMART" id="SM00338">
    <property type="entry name" value="BRLZ"/>
    <property type="match status" value="1"/>
</dbReference>
<dbReference type="PROSITE" id="PS00122">
    <property type="entry name" value="CARBOXYLESTERASE_B_1"/>
    <property type="match status" value="1"/>
</dbReference>
<comment type="similarity">
    <text evidence="1">Belongs to the type-B carboxylesterase/lipase family.</text>
</comment>
<protein>
    <recommendedName>
        <fullName evidence="7">BZIP domain-containing protein</fullName>
    </recommendedName>
</protein>
<feature type="compositionally biased region" description="Low complexity" evidence="5">
    <location>
        <begin position="712"/>
        <end position="724"/>
    </location>
</feature>
<dbReference type="PROSITE" id="PS01173">
    <property type="entry name" value="LIPASE_GDXG_HIS"/>
    <property type="match status" value="1"/>
</dbReference>
<organism evidence="8 9">
    <name type="scientific">Aspergillus thermomutatus</name>
    <name type="common">Neosartorya pseudofischeri</name>
    <dbReference type="NCBI Taxonomy" id="41047"/>
    <lineage>
        <taxon>Eukaryota</taxon>
        <taxon>Fungi</taxon>
        <taxon>Dikarya</taxon>
        <taxon>Ascomycota</taxon>
        <taxon>Pezizomycotina</taxon>
        <taxon>Eurotiomycetes</taxon>
        <taxon>Eurotiomycetidae</taxon>
        <taxon>Eurotiales</taxon>
        <taxon>Aspergillaceae</taxon>
        <taxon>Aspergillus</taxon>
        <taxon>Aspergillus subgen. Fumigati</taxon>
    </lineage>
</organism>
<feature type="domain" description="BZIP" evidence="7">
    <location>
        <begin position="608"/>
        <end position="623"/>
    </location>
</feature>
<comment type="caution">
    <text evidence="8">The sequence shown here is derived from an EMBL/GenBank/DDBJ whole genome shotgun (WGS) entry which is preliminary data.</text>
</comment>